<protein>
    <submittedName>
        <fullName evidence="2">Uncharacterized protein</fullName>
    </submittedName>
</protein>
<comment type="caution">
    <text evidence="2">The sequence shown here is derived from an EMBL/GenBank/DDBJ whole genome shotgun (WGS) entry which is preliminary data.</text>
</comment>
<feature type="transmembrane region" description="Helical" evidence="1">
    <location>
        <begin position="73"/>
        <end position="91"/>
    </location>
</feature>
<dbReference type="Proteomes" id="UP000307790">
    <property type="component" value="Unassembled WGS sequence"/>
</dbReference>
<evidence type="ECO:0000313" key="3">
    <source>
        <dbReference type="Proteomes" id="UP000307790"/>
    </source>
</evidence>
<keyword evidence="1" id="KW-1133">Transmembrane helix</keyword>
<keyword evidence="1" id="KW-0812">Transmembrane</keyword>
<keyword evidence="3" id="KW-1185">Reference proteome</keyword>
<dbReference type="OrthoDB" id="6401183at2"/>
<dbReference type="EMBL" id="VCBC01000004">
    <property type="protein sequence ID" value="TLU66890.1"/>
    <property type="molecule type" value="Genomic_DNA"/>
</dbReference>
<name>A0A5R9IMX5_9GAMM</name>
<gene>
    <name evidence="2" type="ORF">FE810_05130</name>
</gene>
<dbReference type="RefSeq" id="WP_138318956.1">
    <property type="nucleotide sequence ID" value="NZ_VCBC01000004.1"/>
</dbReference>
<feature type="transmembrane region" description="Helical" evidence="1">
    <location>
        <begin position="144"/>
        <end position="165"/>
    </location>
</feature>
<evidence type="ECO:0000313" key="2">
    <source>
        <dbReference type="EMBL" id="TLU66890.1"/>
    </source>
</evidence>
<feature type="transmembrane region" description="Helical" evidence="1">
    <location>
        <begin position="119"/>
        <end position="138"/>
    </location>
</feature>
<proteinExistence type="predicted"/>
<feature type="transmembrane region" description="Helical" evidence="1">
    <location>
        <begin position="43"/>
        <end position="61"/>
    </location>
</feature>
<dbReference type="AlphaFoldDB" id="A0A5R9IMX5"/>
<reference evidence="2 3" key="1">
    <citation type="submission" date="2019-05" db="EMBL/GenBank/DDBJ databases">
        <title>Genome sequences of Thalassotalea litorea 1K03283.</title>
        <authorList>
            <person name="Zhang D."/>
        </authorList>
    </citation>
    <scope>NUCLEOTIDE SEQUENCE [LARGE SCALE GENOMIC DNA]</scope>
    <source>
        <strain evidence="2 3">MCCC 1K03283</strain>
    </source>
</reference>
<evidence type="ECO:0000256" key="1">
    <source>
        <dbReference type="SAM" id="Phobius"/>
    </source>
</evidence>
<sequence length="177" mass="20199">MPKSSLSPPQKLFIDDVIASEKSDLELGQQMIWVQIRKTIPNVWFMVSISIWLASCFAYVWETCIVESFQANENALLLLAGILIPAIHYIAKGVMPLKALHYSRGLTTQLECIAPPSRLYAQGVIAAVVFMIFWFSLWLFEMTIAYRIGGYFLLASLLTLILLAYREHYQKSLQVDY</sequence>
<keyword evidence="1" id="KW-0472">Membrane</keyword>
<accession>A0A5R9IMX5</accession>
<organism evidence="2 3">
    <name type="scientific">Thalassotalea litorea</name>
    <dbReference type="NCBI Taxonomy" id="2020715"/>
    <lineage>
        <taxon>Bacteria</taxon>
        <taxon>Pseudomonadati</taxon>
        <taxon>Pseudomonadota</taxon>
        <taxon>Gammaproteobacteria</taxon>
        <taxon>Alteromonadales</taxon>
        <taxon>Colwelliaceae</taxon>
        <taxon>Thalassotalea</taxon>
    </lineage>
</organism>